<evidence type="ECO:0000313" key="7">
    <source>
        <dbReference type="Proteomes" id="UP001152747"/>
    </source>
</evidence>
<evidence type="ECO:0000256" key="3">
    <source>
        <dbReference type="ARBA" id="ARBA00023212"/>
    </source>
</evidence>
<name>A0A9P1MWH1_9PELO</name>
<dbReference type="Gene3D" id="2.160.10.10">
    <property type="entry name" value="Hexapeptide repeat proteins"/>
    <property type="match status" value="1"/>
</dbReference>
<evidence type="ECO:0000256" key="4">
    <source>
        <dbReference type="ARBA" id="ARBA00034706"/>
    </source>
</evidence>
<sequence>MDLGILTYDETEWATTHTGNKVNKKHGITGTQNIIIAGKSIIEKSVSIRGGLAAVRIGKNCILKSGCHIRPCFKYFNKKPTQCNTIIGDYVFMEEGCIVNASQIYSFVHLGARCILGNGCVIRECSRVLPGSVIPPDTIFPPFSTIGGSPARVIGNEPLCTENLMIEACTMYYENFVPKNSHKPSLT</sequence>
<dbReference type="Proteomes" id="UP001152747">
    <property type="component" value="Unassembled WGS sequence"/>
</dbReference>
<dbReference type="OrthoDB" id="417208at2759"/>
<evidence type="ECO:0000256" key="5">
    <source>
        <dbReference type="ARBA" id="ARBA00034865"/>
    </source>
</evidence>
<comment type="subcellular location">
    <subcellularLocation>
        <location evidence="1">Cytoplasm</location>
        <location evidence="1">Cytoskeleton</location>
    </subcellularLocation>
</comment>
<dbReference type="CDD" id="cd03359">
    <property type="entry name" value="LbH_Dynactin_5"/>
    <property type="match status" value="1"/>
</dbReference>
<comment type="similarity">
    <text evidence="4">Belongs to the dynactin subunits 5/6 family. Dynactin subunit 5 subfamily.</text>
</comment>
<proteinExistence type="inferred from homology"/>
<evidence type="ECO:0000256" key="2">
    <source>
        <dbReference type="ARBA" id="ARBA00022490"/>
    </source>
</evidence>
<dbReference type="PANTHER" id="PTHR46126">
    <property type="entry name" value="DYNACTIN SUBUNIT 5"/>
    <property type="match status" value="1"/>
</dbReference>
<accession>A0A9P1MWH1</accession>
<evidence type="ECO:0000256" key="1">
    <source>
        <dbReference type="ARBA" id="ARBA00004245"/>
    </source>
</evidence>
<evidence type="ECO:0000313" key="6">
    <source>
        <dbReference type="EMBL" id="CAI5439373.1"/>
    </source>
</evidence>
<dbReference type="PANTHER" id="PTHR46126:SF1">
    <property type="entry name" value="DYNACTIN SUBUNIT 5"/>
    <property type="match status" value="1"/>
</dbReference>
<protein>
    <recommendedName>
        <fullName evidence="5">Dynactin subunit 5</fullName>
    </recommendedName>
</protein>
<gene>
    <name evidence="6" type="ORF">CAMP_LOCUS2010</name>
</gene>
<dbReference type="SUPFAM" id="SSF51161">
    <property type="entry name" value="Trimeric LpxA-like enzymes"/>
    <property type="match status" value="1"/>
</dbReference>
<dbReference type="InterPro" id="IPR047125">
    <property type="entry name" value="DCTN5"/>
</dbReference>
<comment type="caution">
    <text evidence="6">The sequence shown here is derived from an EMBL/GenBank/DDBJ whole genome shotgun (WGS) entry which is preliminary data.</text>
</comment>
<dbReference type="Pfam" id="PF21711">
    <property type="entry name" value="DCTN5"/>
    <property type="match status" value="1"/>
</dbReference>
<organism evidence="6 7">
    <name type="scientific">Caenorhabditis angaria</name>
    <dbReference type="NCBI Taxonomy" id="860376"/>
    <lineage>
        <taxon>Eukaryota</taxon>
        <taxon>Metazoa</taxon>
        <taxon>Ecdysozoa</taxon>
        <taxon>Nematoda</taxon>
        <taxon>Chromadorea</taxon>
        <taxon>Rhabditida</taxon>
        <taxon>Rhabditina</taxon>
        <taxon>Rhabditomorpha</taxon>
        <taxon>Rhabditoidea</taxon>
        <taxon>Rhabditidae</taxon>
        <taxon>Peloderinae</taxon>
        <taxon>Caenorhabditis</taxon>
    </lineage>
</organism>
<reference evidence="6" key="1">
    <citation type="submission" date="2022-11" db="EMBL/GenBank/DDBJ databases">
        <authorList>
            <person name="Kikuchi T."/>
        </authorList>
    </citation>
    <scope>NUCLEOTIDE SEQUENCE</scope>
    <source>
        <strain evidence="6">PS1010</strain>
    </source>
</reference>
<dbReference type="AlphaFoldDB" id="A0A9P1MWH1"/>
<keyword evidence="7" id="KW-1185">Reference proteome</keyword>
<dbReference type="InterPro" id="IPR011004">
    <property type="entry name" value="Trimer_LpxA-like_sf"/>
</dbReference>
<dbReference type="GO" id="GO:0005869">
    <property type="term" value="C:dynactin complex"/>
    <property type="evidence" value="ECO:0007669"/>
    <property type="project" value="TreeGrafter"/>
</dbReference>
<dbReference type="EMBL" id="CANHGI010000001">
    <property type="protein sequence ID" value="CAI5439373.1"/>
    <property type="molecule type" value="Genomic_DNA"/>
</dbReference>
<keyword evidence="2" id="KW-0963">Cytoplasm</keyword>
<keyword evidence="3" id="KW-0206">Cytoskeleton</keyword>